<evidence type="ECO:0000256" key="2">
    <source>
        <dbReference type="ARBA" id="ARBA00023015"/>
    </source>
</evidence>
<dbReference type="Gene3D" id="1.10.10.10">
    <property type="entry name" value="Winged helix-like DNA-binding domain superfamily/Winged helix DNA-binding domain"/>
    <property type="match status" value="1"/>
</dbReference>
<dbReference type="GO" id="GO:0006352">
    <property type="term" value="P:DNA-templated transcription initiation"/>
    <property type="evidence" value="ECO:0007669"/>
    <property type="project" value="InterPro"/>
</dbReference>
<dbReference type="KEGG" id="oni:Osc7112_2509"/>
<evidence type="ECO:0000313" key="9">
    <source>
        <dbReference type="Proteomes" id="UP000010478"/>
    </source>
</evidence>
<evidence type="ECO:0000256" key="4">
    <source>
        <dbReference type="ARBA" id="ARBA00023125"/>
    </source>
</evidence>
<dbReference type="CDD" id="cd06171">
    <property type="entry name" value="Sigma70_r4"/>
    <property type="match status" value="1"/>
</dbReference>
<organism evidence="8 9">
    <name type="scientific">Phormidium nigroviride PCC 7112</name>
    <dbReference type="NCBI Taxonomy" id="179408"/>
    <lineage>
        <taxon>Bacteria</taxon>
        <taxon>Bacillati</taxon>
        <taxon>Cyanobacteriota</taxon>
        <taxon>Cyanophyceae</taxon>
        <taxon>Oscillatoriophycideae</taxon>
        <taxon>Oscillatoriales</taxon>
        <taxon>Oscillatoriaceae</taxon>
        <taxon>Phormidium</taxon>
    </lineage>
</organism>
<dbReference type="NCBIfam" id="TIGR02937">
    <property type="entry name" value="sigma70-ECF"/>
    <property type="match status" value="1"/>
</dbReference>
<evidence type="ECO:0000256" key="5">
    <source>
        <dbReference type="ARBA" id="ARBA00023163"/>
    </source>
</evidence>
<dbReference type="NCBIfam" id="NF009171">
    <property type="entry name" value="PRK12518.1"/>
    <property type="match status" value="1"/>
</dbReference>
<dbReference type="EMBL" id="CP003614">
    <property type="protein sequence ID" value="AFZ06940.1"/>
    <property type="molecule type" value="Genomic_DNA"/>
</dbReference>
<dbReference type="STRING" id="179408.Osc7112_2509"/>
<keyword evidence="4" id="KW-0238">DNA-binding</keyword>
<name>K9VI79_9CYAN</name>
<evidence type="ECO:0000256" key="3">
    <source>
        <dbReference type="ARBA" id="ARBA00023082"/>
    </source>
</evidence>
<keyword evidence="9" id="KW-1185">Reference proteome</keyword>
<evidence type="ECO:0000259" key="6">
    <source>
        <dbReference type="Pfam" id="PF04542"/>
    </source>
</evidence>
<dbReference type="PANTHER" id="PTHR43133:SF51">
    <property type="entry name" value="RNA POLYMERASE SIGMA FACTOR"/>
    <property type="match status" value="1"/>
</dbReference>
<protein>
    <submittedName>
        <fullName evidence="8">RNA polymerase, sigma subunit, ECF family</fullName>
    </submittedName>
</protein>
<evidence type="ECO:0000256" key="1">
    <source>
        <dbReference type="ARBA" id="ARBA00010641"/>
    </source>
</evidence>
<dbReference type="InterPro" id="IPR013324">
    <property type="entry name" value="RNA_pol_sigma_r3/r4-like"/>
</dbReference>
<dbReference type="SUPFAM" id="SSF88659">
    <property type="entry name" value="Sigma3 and sigma4 domains of RNA polymerase sigma factors"/>
    <property type="match status" value="1"/>
</dbReference>
<keyword evidence="5" id="KW-0804">Transcription</keyword>
<dbReference type="Pfam" id="PF04545">
    <property type="entry name" value="Sigma70_r4"/>
    <property type="match status" value="1"/>
</dbReference>
<dbReference type="GO" id="GO:0016987">
    <property type="term" value="F:sigma factor activity"/>
    <property type="evidence" value="ECO:0007669"/>
    <property type="project" value="UniProtKB-KW"/>
</dbReference>
<feature type="domain" description="RNA polymerase sigma-70 region 4" evidence="7">
    <location>
        <begin position="179"/>
        <end position="227"/>
    </location>
</feature>
<dbReference type="SUPFAM" id="SSF88946">
    <property type="entry name" value="Sigma2 domain of RNA polymerase sigma factors"/>
    <property type="match status" value="1"/>
</dbReference>
<dbReference type="InterPro" id="IPR013325">
    <property type="entry name" value="RNA_pol_sigma_r2"/>
</dbReference>
<dbReference type="Pfam" id="PF04542">
    <property type="entry name" value="Sigma70_r2"/>
    <property type="match status" value="1"/>
</dbReference>
<keyword evidence="3" id="KW-0731">Sigma factor</keyword>
<comment type="similarity">
    <text evidence="1">Belongs to the sigma-70 factor family. ECF subfamily.</text>
</comment>
<dbReference type="InterPro" id="IPR007630">
    <property type="entry name" value="RNA_pol_sigma70_r4"/>
</dbReference>
<feature type="domain" description="RNA polymerase sigma-70 region 2" evidence="6">
    <location>
        <begin position="74"/>
        <end position="135"/>
    </location>
</feature>
<dbReference type="eggNOG" id="COG1595">
    <property type="taxonomic scope" value="Bacteria"/>
</dbReference>
<dbReference type="GO" id="GO:0003677">
    <property type="term" value="F:DNA binding"/>
    <property type="evidence" value="ECO:0007669"/>
    <property type="project" value="UniProtKB-KW"/>
</dbReference>
<dbReference type="AlphaFoldDB" id="K9VI79"/>
<dbReference type="Gene3D" id="1.10.1740.10">
    <property type="match status" value="1"/>
</dbReference>
<keyword evidence="2" id="KW-0805">Transcription regulation</keyword>
<evidence type="ECO:0000259" key="7">
    <source>
        <dbReference type="Pfam" id="PF04545"/>
    </source>
</evidence>
<dbReference type="InterPro" id="IPR036388">
    <property type="entry name" value="WH-like_DNA-bd_sf"/>
</dbReference>
<proteinExistence type="inferred from homology"/>
<sequence>MGFVMSLPVASSKKNFKSFEPFSRSSCLNASDNELVGETSQVLGVSAHVLTDDCSDSDLVAQCLKGDRTCFRYLYQRYQHKVRSTLYQLCGPSLLDDLAQEVFLRVWKGLPKLKHQENFSTWLYRITWNVASDQRQAFAKQHSFDSQLKNQETMDRVILKDNTSDLMQLHYQDLVQRGLEQLSFEHRSVLVLHDLEDIPQKEVAQILGLPAGTVKSRVFYARNAVRQFLQKEGVSEL</sequence>
<dbReference type="Proteomes" id="UP000010478">
    <property type="component" value="Chromosome"/>
</dbReference>
<gene>
    <name evidence="8" type="ORF">Osc7112_2509</name>
</gene>
<dbReference type="PANTHER" id="PTHR43133">
    <property type="entry name" value="RNA POLYMERASE ECF-TYPE SIGMA FACTO"/>
    <property type="match status" value="1"/>
</dbReference>
<dbReference type="HOGENOM" id="CLU_047691_3_1_3"/>
<reference evidence="8 9" key="1">
    <citation type="submission" date="2012-05" db="EMBL/GenBank/DDBJ databases">
        <title>Finished chromosome of genome of Oscillatoria sp. PCC 7112.</title>
        <authorList>
            <consortium name="US DOE Joint Genome Institute"/>
            <person name="Gugger M."/>
            <person name="Coursin T."/>
            <person name="Rippka R."/>
            <person name="Tandeau De Marsac N."/>
            <person name="Huntemann M."/>
            <person name="Wei C.-L."/>
            <person name="Han J."/>
            <person name="Detter J.C."/>
            <person name="Han C."/>
            <person name="Tapia R."/>
            <person name="Davenport K."/>
            <person name="Daligault H."/>
            <person name="Erkkila T."/>
            <person name="Gu W."/>
            <person name="Munk A.C.C."/>
            <person name="Teshima H."/>
            <person name="Xu Y."/>
            <person name="Chain P."/>
            <person name="Chen A."/>
            <person name="Krypides N."/>
            <person name="Mavromatis K."/>
            <person name="Markowitz V."/>
            <person name="Szeto E."/>
            <person name="Ivanova N."/>
            <person name="Mikhailova N."/>
            <person name="Ovchinnikova G."/>
            <person name="Pagani I."/>
            <person name="Pati A."/>
            <person name="Goodwin L."/>
            <person name="Peters L."/>
            <person name="Pitluck S."/>
            <person name="Woyke T."/>
            <person name="Kerfeld C."/>
        </authorList>
    </citation>
    <scope>NUCLEOTIDE SEQUENCE [LARGE SCALE GENOMIC DNA]</scope>
    <source>
        <strain evidence="8 9">PCC 7112</strain>
    </source>
</reference>
<dbReference type="InterPro" id="IPR007627">
    <property type="entry name" value="RNA_pol_sigma70_r2"/>
</dbReference>
<accession>K9VI79</accession>
<evidence type="ECO:0000313" key="8">
    <source>
        <dbReference type="EMBL" id="AFZ06940.1"/>
    </source>
</evidence>
<dbReference type="InterPro" id="IPR014284">
    <property type="entry name" value="RNA_pol_sigma-70_dom"/>
</dbReference>
<dbReference type="InterPro" id="IPR039425">
    <property type="entry name" value="RNA_pol_sigma-70-like"/>
</dbReference>